<dbReference type="PANTHER" id="PTHR38118:SF2">
    <property type="entry name" value="CDP-ALCOHOL PHOSPHATIDYLTRANSFERASE PROTEIN"/>
    <property type="match status" value="1"/>
</dbReference>
<feature type="domain" description="DUF7707" evidence="2">
    <location>
        <begin position="48"/>
        <end position="139"/>
    </location>
</feature>
<dbReference type="AlphaFoldDB" id="A0A9W8EBR7"/>
<dbReference type="Proteomes" id="UP001151582">
    <property type="component" value="Unassembled WGS sequence"/>
</dbReference>
<keyword evidence="4" id="KW-1185">Reference proteome</keyword>
<comment type="caution">
    <text evidence="3">The sequence shown here is derived from an EMBL/GenBank/DDBJ whole genome shotgun (WGS) entry which is preliminary data.</text>
</comment>
<evidence type="ECO:0000259" key="2">
    <source>
        <dbReference type="Pfam" id="PF24808"/>
    </source>
</evidence>
<dbReference type="InterPro" id="IPR056124">
    <property type="entry name" value="DUF7707"/>
</dbReference>
<proteinExistence type="predicted"/>
<gene>
    <name evidence="3" type="ORF">H4R34_003742</name>
</gene>
<evidence type="ECO:0000313" key="3">
    <source>
        <dbReference type="EMBL" id="KAJ1977052.1"/>
    </source>
</evidence>
<reference evidence="3" key="1">
    <citation type="submission" date="2022-07" db="EMBL/GenBank/DDBJ databases">
        <title>Phylogenomic reconstructions and comparative analyses of Kickxellomycotina fungi.</title>
        <authorList>
            <person name="Reynolds N.K."/>
            <person name="Stajich J.E."/>
            <person name="Barry K."/>
            <person name="Grigoriev I.V."/>
            <person name="Crous P."/>
            <person name="Smith M.E."/>
        </authorList>
    </citation>
    <scope>NUCLEOTIDE SEQUENCE</scope>
    <source>
        <strain evidence="3">RSA 567</strain>
    </source>
</reference>
<organism evidence="3 4">
    <name type="scientific">Dimargaris verticillata</name>
    <dbReference type="NCBI Taxonomy" id="2761393"/>
    <lineage>
        <taxon>Eukaryota</taxon>
        <taxon>Fungi</taxon>
        <taxon>Fungi incertae sedis</taxon>
        <taxon>Zoopagomycota</taxon>
        <taxon>Kickxellomycotina</taxon>
        <taxon>Dimargaritomycetes</taxon>
        <taxon>Dimargaritales</taxon>
        <taxon>Dimargaritaceae</taxon>
        <taxon>Dimargaris</taxon>
    </lineage>
</organism>
<dbReference type="PANTHER" id="PTHR38118">
    <property type="entry name" value="ANCHORED CELL WALL PROTEIN 11-RELATED"/>
    <property type="match status" value="1"/>
</dbReference>
<dbReference type="OrthoDB" id="2121879at2759"/>
<evidence type="ECO:0000256" key="1">
    <source>
        <dbReference type="SAM" id="SignalP"/>
    </source>
</evidence>
<feature type="chain" id="PRO_5040890075" description="DUF7707 domain-containing protein" evidence="1">
    <location>
        <begin position="20"/>
        <end position="199"/>
    </location>
</feature>
<sequence length="199" mass="21124">MKVHLFAAAALCLMAPALAATDSDESSAAPSPSATKSSAASSASPTLSVSKTVKKMWCSENNQFCNNVCLNMTSSAKVAKCDPATLNFECVCDNDESPNQNEYTFPVKYYACTQSVQDCQQKSCKIGDTVCHQKCQKDCSAINDPFAGNVSKTPSTNDDKDSSDLASDEDVFDNSSLMATANVAFVAVLVGTLMCINQF</sequence>
<name>A0A9W8EBR7_9FUNG</name>
<evidence type="ECO:0000313" key="4">
    <source>
        <dbReference type="Proteomes" id="UP001151582"/>
    </source>
</evidence>
<feature type="signal peptide" evidence="1">
    <location>
        <begin position="1"/>
        <end position="19"/>
    </location>
</feature>
<accession>A0A9W8EBR7</accession>
<dbReference type="Pfam" id="PF24808">
    <property type="entry name" value="DUF7707"/>
    <property type="match status" value="1"/>
</dbReference>
<keyword evidence="1" id="KW-0732">Signal</keyword>
<protein>
    <recommendedName>
        <fullName evidence="2">DUF7707 domain-containing protein</fullName>
    </recommendedName>
</protein>
<dbReference type="EMBL" id="JANBQB010000377">
    <property type="protein sequence ID" value="KAJ1977052.1"/>
    <property type="molecule type" value="Genomic_DNA"/>
</dbReference>